<feature type="compositionally biased region" description="Acidic residues" evidence="1">
    <location>
        <begin position="200"/>
        <end position="210"/>
    </location>
</feature>
<comment type="caution">
    <text evidence="3">The sequence shown here is derived from an EMBL/GenBank/DDBJ whole genome shotgun (WGS) entry which is preliminary data.</text>
</comment>
<dbReference type="GO" id="GO:0016020">
    <property type="term" value="C:membrane"/>
    <property type="evidence" value="ECO:0007669"/>
    <property type="project" value="TreeGrafter"/>
</dbReference>
<proteinExistence type="predicted"/>
<feature type="region of interest" description="Disordered" evidence="1">
    <location>
        <begin position="183"/>
        <end position="237"/>
    </location>
</feature>
<dbReference type="PANTHER" id="PTHR43798">
    <property type="entry name" value="MONOACYLGLYCEROL LIPASE"/>
    <property type="match status" value="1"/>
</dbReference>
<evidence type="ECO:0000259" key="2">
    <source>
        <dbReference type="PROSITE" id="PS50022"/>
    </source>
</evidence>
<protein>
    <submittedName>
        <fullName evidence="3">Proline iminopeptidase</fullName>
    </submittedName>
</protein>
<reference evidence="3" key="1">
    <citation type="journal article" date="2021" name="Sci. Rep.">
        <title>Diploid genomic architecture of Nitzschia inconspicua, an elite biomass production diatom.</title>
        <authorList>
            <person name="Oliver A."/>
            <person name="Podell S."/>
            <person name="Pinowska A."/>
            <person name="Traller J.C."/>
            <person name="Smith S.R."/>
            <person name="McClure R."/>
            <person name="Beliaev A."/>
            <person name="Bohutskyi P."/>
            <person name="Hill E.A."/>
            <person name="Rabines A."/>
            <person name="Zheng H."/>
            <person name="Allen L.Z."/>
            <person name="Kuo A."/>
            <person name="Grigoriev I.V."/>
            <person name="Allen A.E."/>
            <person name="Hazlebeck D."/>
            <person name="Allen E.E."/>
        </authorList>
    </citation>
    <scope>NUCLEOTIDE SEQUENCE</scope>
    <source>
        <strain evidence="3">Hildebrandi</strain>
    </source>
</reference>
<dbReference type="Proteomes" id="UP000693970">
    <property type="component" value="Unassembled WGS sequence"/>
</dbReference>
<dbReference type="OrthoDB" id="45978at2759"/>
<feature type="compositionally biased region" description="Low complexity" evidence="1">
    <location>
        <begin position="224"/>
        <end position="235"/>
    </location>
</feature>
<dbReference type="Pfam" id="PF00561">
    <property type="entry name" value="Abhydrolase_1"/>
    <property type="match status" value="1"/>
</dbReference>
<evidence type="ECO:0000313" key="4">
    <source>
        <dbReference type="Proteomes" id="UP000693970"/>
    </source>
</evidence>
<evidence type="ECO:0000256" key="1">
    <source>
        <dbReference type="SAM" id="MobiDB-lite"/>
    </source>
</evidence>
<dbReference type="InterPro" id="IPR000421">
    <property type="entry name" value="FA58C"/>
</dbReference>
<dbReference type="AlphaFoldDB" id="A0A9K3PCQ0"/>
<sequence>MHPSMSLPPPSLCVTGAMSKIGRYTVKNTPGDVIILSYIIFRPRQVHSESHPPLVCLHGGPSIPSNYMLSIVNTVTDRSIIFYDQYGCGKSSRPTNGGKIVPFSIAQHVEHLRQLLHDEWKLSNYHFLGHSWGGILAFEFLKQQQKNGDSNDSSSSCCCCSLVLSSTPTAASLIESESKRLYQELSEQESADTKKATTTQDDDDDDDEDDSKPAFPTPFISRPSSSTSSSSTSSSRMASAIHPIASSSLFQQTHECRLPQIPLTLIDSLAQVGPVEWRGLTAIQDWQAEGSIRVPTLILQGEYDFCTATCTEDWKDHISSGFIEYNTLSGCSHFSMLEDERQYGQVVTTFLHQHESPSVYTTPVEASSQSGEPVLLSDPASGTTVRASSVLQKNTKLYGPMNVLDSSNKLSCWNSEGSSDETTDIWLRVDFGRPVRPAVLQLQFQAGFVGETMKILALQNDNDKWTEVSEEEVEDSHDIQSFSMSSTSSTALTAIKLAFDDCTDFYKRITIYELKVLGHEQGYVPLGG</sequence>
<reference evidence="3" key="2">
    <citation type="submission" date="2021-04" db="EMBL/GenBank/DDBJ databases">
        <authorList>
            <person name="Podell S."/>
        </authorList>
    </citation>
    <scope>NUCLEOTIDE SEQUENCE</scope>
    <source>
        <strain evidence="3">Hildebrandi</strain>
    </source>
</reference>
<evidence type="ECO:0000313" key="3">
    <source>
        <dbReference type="EMBL" id="KAG7342867.1"/>
    </source>
</evidence>
<dbReference type="InterPro" id="IPR050266">
    <property type="entry name" value="AB_hydrolase_sf"/>
</dbReference>
<dbReference type="EMBL" id="JAGRRH010000024">
    <property type="protein sequence ID" value="KAG7342867.1"/>
    <property type="molecule type" value="Genomic_DNA"/>
</dbReference>
<gene>
    <name evidence="3" type="ORF">IV203_020811</name>
</gene>
<keyword evidence="4" id="KW-1185">Reference proteome</keyword>
<dbReference type="PANTHER" id="PTHR43798:SF33">
    <property type="entry name" value="HYDROLASE, PUTATIVE (AFU_ORTHOLOGUE AFUA_2G14860)-RELATED"/>
    <property type="match status" value="1"/>
</dbReference>
<feature type="domain" description="F5/8 type C" evidence="2">
    <location>
        <begin position="370"/>
        <end position="519"/>
    </location>
</feature>
<name>A0A9K3PCQ0_9STRA</name>
<dbReference type="PROSITE" id="PS50022">
    <property type="entry name" value="FA58C_3"/>
    <property type="match status" value="1"/>
</dbReference>
<accession>A0A9K3PCQ0</accession>
<organism evidence="3 4">
    <name type="scientific">Nitzschia inconspicua</name>
    <dbReference type="NCBI Taxonomy" id="303405"/>
    <lineage>
        <taxon>Eukaryota</taxon>
        <taxon>Sar</taxon>
        <taxon>Stramenopiles</taxon>
        <taxon>Ochrophyta</taxon>
        <taxon>Bacillariophyta</taxon>
        <taxon>Bacillariophyceae</taxon>
        <taxon>Bacillariophycidae</taxon>
        <taxon>Bacillariales</taxon>
        <taxon>Bacillariaceae</taxon>
        <taxon>Nitzschia</taxon>
    </lineage>
</organism>
<dbReference type="InterPro" id="IPR000073">
    <property type="entry name" value="AB_hydrolase_1"/>
</dbReference>